<dbReference type="GO" id="GO:0020037">
    <property type="term" value="F:heme binding"/>
    <property type="evidence" value="ECO:0007669"/>
    <property type="project" value="InterPro"/>
</dbReference>
<keyword evidence="8" id="KW-1185">Reference proteome</keyword>
<keyword evidence="2" id="KW-0349">Heme</keyword>
<keyword evidence="5" id="KW-0408">Iron</keyword>
<evidence type="ECO:0000256" key="1">
    <source>
        <dbReference type="ARBA" id="ARBA00010617"/>
    </source>
</evidence>
<dbReference type="AlphaFoldDB" id="A0AAF0PM36"/>
<keyword evidence="3" id="KW-0479">Metal-binding</keyword>
<dbReference type="InterPro" id="IPR052306">
    <property type="entry name" value="CYP450_71D"/>
</dbReference>
<dbReference type="InterPro" id="IPR002401">
    <property type="entry name" value="Cyt_P450_E_grp-I"/>
</dbReference>
<keyword evidence="6" id="KW-0503">Monooxygenase</keyword>
<dbReference type="GO" id="GO:0004497">
    <property type="term" value="F:monooxygenase activity"/>
    <property type="evidence" value="ECO:0007669"/>
    <property type="project" value="UniProtKB-KW"/>
</dbReference>
<dbReference type="Gene3D" id="1.10.630.10">
    <property type="entry name" value="Cytochrome P450"/>
    <property type="match status" value="1"/>
</dbReference>
<dbReference type="PRINTS" id="PR00385">
    <property type="entry name" value="P450"/>
</dbReference>
<dbReference type="GO" id="GO:0016705">
    <property type="term" value="F:oxidoreductase activity, acting on paired donors, with incorporation or reduction of molecular oxygen"/>
    <property type="evidence" value="ECO:0007669"/>
    <property type="project" value="InterPro"/>
</dbReference>
<dbReference type="InterPro" id="IPR001128">
    <property type="entry name" value="Cyt_P450"/>
</dbReference>
<evidence type="ECO:0000256" key="3">
    <source>
        <dbReference type="ARBA" id="ARBA00022723"/>
    </source>
</evidence>
<dbReference type="InterPro" id="IPR036396">
    <property type="entry name" value="Cyt_P450_sf"/>
</dbReference>
<dbReference type="GO" id="GO:0005506">
    <property type="term" value="F:iron ion binding"/>
    <property type="evidence" value="ECO:0007669"/>
    <property type="project" value="InterPro"/>
</dbReference>
<accession>A0AAF0PM36</accession>
<reference evidence="7" key="1">
    <citation type="submission" date="2023-08" db="EMBL/GenBank/DDBJ databases">
        <title>A de novo genome assembly of Solanum verrucosum Schlechtendal, a Mexican diploid species geographically isolated from the other diploid A-genome species in potato relatives.</title>
        <authorList>
            <person name="Hosaka K."/>
        </authorList>
    </citation>
    <scope>NUCLEOTIDE SEQUENCE</scope>
    <source>
        <tissue evidence="7">Young leaves</tissue>
    </source>
</reference>
<dbReference type="Pfam" id="PF00067">
    <property type="entry name" value="p450"/>
    <property type="match status" value="1"/>
</dbReference>
<dbReference type="SUPFAM" id="SSF48264">
    <property type="entry name" value="Cytochrome P450"/>
    <property type="match status" value="1"/>
</dbReference>
<evidence type="ECO:0000313" key="8">
    <source>
        <dbReference type="Proteomes" id="UP001234989"/>
    </source>
</evidence>
<evidence type="ECO:0000256" key="2">
    <source>
        <dbReference type="ARBA" id="ARBA00022617"/>
    </source>
</evidence>
<dbReference type="PANTHER" id="PTHR47953">
    <property type="entry name" value="OS08G0105600 PROTEIN"/>
    <property type="match status" value="1"/>
</dbReference>
<evidence type="ECO:0000256" key="5">
    <source>
        <dbReference type="ARBA" id="ARBA00023004"/>
    </source>
</evidence>
<proteinExistence type="inferred from homology"/>
<evidence type="ECO:0008006" key="9">
    <source>
        <dbReference type="Google" id="ProtNLM"/>
    </source>
</evidence>
<protein>
    <recommendedName>
        <fullName evidence="9">Cytochrome P450</fullName>
    </recommendedName>
</protein>
<keyword evidence="4" id="KW-0560">Oxidoreductase</keyword>
<evidence type="ECO:0000256" key="4">
    <source>
        <dbReference type="ARBA" id="ARBA00023002"/>
    </source>
</evidence>
<dbReference type="Proteomes" id="UP001234989">
    <property type="component" value="Chromosome 1"/>
</dbReference>
<dbReference type="PANTHER" id="PTHR47953:SF16">
    <property type="entry name" value="CYTOCHROME P450 71D8"/>
    <property type="match status" value="1"/>
</dbReference>
<dbReference type="EMBL" id="CP133612">
    <property type="protein sequence ID" value="WMV07212.1"/>
    <property type="molecule type" value="Genomic_DNA"/>
</dbReference>
<evidence type="ECO:0000256" key="6">
    <source>
        <dbReference type="ARBA" id="ARBA00023033"/>
    </source>
</evidence>
<name>A0AAF0PM36_SOLVR</name>
<comment type="similarity">
    <text evidence="1">Belongs to the cytochrome P450 family.</text>
</comment>
<sequence length="126" mass="14731">MKDMFVAGTETSSTTIDWAMVEMMRNPNLLSKAQAEVRNAFKGKETFDENDVEELKYIKLVFKESFRLYPPLPLLLPRECREEVDINSYNIPLKTKVMVNTWAIGRDHKYWKTQKALNLKDLSITL</sequence>
<evidence type="ECO:0000313" key="7">
    <source>
        <dbReference type="EMBL" id="WMV07212.1"/>
    </source>
</evidence>
<organism evidence="7 8">
    <name type="scientific">Solanum verrucosum</name>
    <dbReference type="NCBI Taxonomy" id="315347"/>
    <lineage>
        <taxon>Eukaryota</taxon>
        <taxon>Viridiplantae</taxon>
        <taxon>Streptophyta</taxon>
        <taxon>Embryophyta</taxon>
        <taxon>Tracheophyta</taxon>
        <taxon>Spermatophyta</taxon>
        <taxon>Magnoliopsida</taxon>
        <taxon>eudicotyledons</taxon>
        <taxon>Gunneridae</taxon>
        <taxon>Pentapetalae</taxon>
        <taxon>asterids</taxon>
        <taxon>lamiids</taxon>
        <taxon>Solanales</taxon>
        <taxon>Solanaceae</taxon>
        <taxon>Solanoideae</taxon>
        <taxon>Solaneae</taxon>
        <taxon>Solanum</taxon>
    </lineage>
</organism>
<dbReference type="PRINTS" id="PR00463">
    <property type="entry name" value="EP450I"/>
</dbReference>
<gene>
    <name evidence="7" type="ORF">MTR67_000597</name>
</gene>